<dbReference type="InterPro" id="IPR037944">
    <property type="entry name" value="PRX5-like"/>
</dbReference>
<dbReference type="Pfam" id="PF08534">
    <property type="entry name" value="Redoxin"/>
    <property type="match status" value="1"/>
</dbReference>
<dbReference type="GO" id="GO:0005737">
    <property type="term" value="C:cytoplasm"/>
    <property type="evidence" value="ECO:0007669"/>
    <property type="project" value="TreeGrafter"/>
</dbReference>
<feature type="domain" description="Thioredoxin" evidence="5">
    <location>
        <begin position="7"/>
        <end position="171"/>
    </location>
</feature>
<dbReference type="PANTHER" id="PTHR10430:SF16">
    <property type="entry name" value="PEROXIREDOXIN-5, MITOCHONDRIAL"/>
    <property type="match status" value="1"/>
</dbReference>
<dbReference type="InterPro" id="IPR013740">
    <property type="entry name" value="Redoxin"/>
</dbReference>
<dbReference type="InterPro" id="IPR014025">
    <property type="entry name" value="Glutaredoxin_subgr"/>
</dbReference>
<accession>A0A1J5RIB6</accession>
<dbReference type="GO" id="GO:0045454">
    <property type="term" value="P:cell redox homeostasis"/>
    <property type="evidence" value="ECO:0007669"/>
    <property type="project" value="TreeGrafter"/>
</dbReference>
<dbReference type="PROSITE" id="PS51352">
    <property type="entry name" value="THIOREDOXIN_2"/>
    <property type="match status" value="1"/>
</dbReference>
<name>A0A1J5RIB6_9ZZZZ</name>
<protein>
    <submittedName>
        <fullName evidence="6">Hybrid peroxiredoxin hyPrx5</fullName>
        <ecNumber evidence="6">1.11.1.15</ecNumber>
    </submittedName>
</protein>
<gene>
    <name evidence="6" type="ORF">GALL_221720</name>
</gene>
<sequence length="261" mass="28582">MLPSAKSLEGKSVPKVTFKTRADGQWKDVTSDDIFTDQTVVVFSLPGAYTPTCSSTHLPRYNELAAVFRANGVDQIVCLAVNDGFVMNQWKQDQEADEIILLPDGNGEFTAAMGLLVDKSELGLGQRSWRYSMLVKNGVIEKMFIEPEKAGDPLEVSDADTMLKYLNPRAVAPEPVVIFAKPGCPHCARAKALLTARAYRYDEISLGKHITTSTLRAVSGHDTWPQVFIGGKLIGNADDLEAHFAAAPAAAQRMRNEDPER</sequence>
<dbReference type="PROSITE" id="PS51354">
    <property type="entry name" value="GLUTAREDOXIN_2"/>
    <property type="match status" value="1"/>
</dbReference>
<organism evidence="6">
    <name type="scientific">mine drainage metagenome</name>
    <dbReference type="NCBI Taxonomy" id="410659"/>
    <lineage>
        <taxon>unclassified sequences</taxon>
        <taxon>metagenomes</taxon>
        <taxon>ecological metagenomes</taxon>
    </lineage>
</organism>
<proteinExistence type="predicted"/>
<evidence type="ECO:0000259" key="5">
    <source>
        <dbReference type="PROSITE" id="PS51352"/>
    </source>
</evidence>
<dbReference type="PANTHER" id="PTHR10430">
    <property type="entry name" value="PEROXIREDOXIN"/>
    <property type="match status" value="1"/>
</dbReference>
<dbReference type="SUPFAM" id="SSF52833">
    <property type="entry name" value="Thioredoxin-like"/>
    <property type="match status" value="1"/>
</dbReference>
<keyword evidence="2 6" id="KW-0560">Oxidoreductase</keyword>
<dbReference type="PRINTS" id="PR00160">
    <property type="entry name" value="GLUTAREDOXIN"/>
</dbReference>
<comment type="caution">
    <text evidence="6">The sequence shown here is derived from an EMBL/GenBank/DDBJ whole genome shotgun (WGS) entry which is preliminary data.</text>
</comment>
<keyword evidence="4" id="KW-0676">Redox-active center</keyword>
<dbReference type="EC" id="1.11.1.15" evidence="6"/>
<evidence type="ECO:0000256" key="3">
    <source>
        <dbReference type="ARBA" id="ARBA00023157"/>
    </source>
</evidence>
<dbReference type="Gene3D" id="3.40.30.10">
    <property type="entry name" value="Glutaredoxin"/>
    <property type="match status" value="2"/>
</dbReference>
<dbReference type="AlphaFoldDB" id="A0A1J5RIB6"/>
<reference evidence="6" key="1">
    <citation type="submission" date="2016-10" db="EMBL/GenBank/DDBJ databases">
        <title>Sequence of Gallionella enrichment culture.</title>
        <authorList>
            <person name="Poehlein A."/>
            <person name="Muehling M."/>
            <person name="Daniel R."/>
        </authorList>
    </citation>
    <scope>NUCLEOTIDE SEQUENCE</scope>
</reference>
<dbReference type="GO" id="GO:0008379">
    <property type="term" value="F:thioredoxin peroxidase activity"/>
    <property type="evidence" value="ECO:0007669"/>
    <property type="project" value="InterPro"/>
</dbReference>
<dbReference type="GO" id="GO:0034599">
    <property type="term" value="P:cellular response to oxidative stress"/>
    <property type="evidence" value="ECO:0007669"/>
    <property type="project" value="InterPro"/>
</dbReference>
<evidence type="ECO:0000256" key="1">
    <source>
        <dbReference type="ARBA" id="ARBA00022559"/>
    </source>
</evidence>
<dbReference type="EMBL" id="MLJW01000159">
    <property type="protein sequence ID" value="OIQ95830.1"/>
    <property type="molecule type" value="Genomic_DNA"/>
</dbReference>
<dbReference type="NCBIfam" id="TIGR02190">
    <property type="entry name" value="GlrX-dom"/>
    <property type="match status" value="1"/>
</dbReference>
<evidence type="ECO:0000256" key="4">
    <source>
        <dbReference type="ARBA" id="ARBA00023284"/>
    </source>
</evidence>
<dbReference type="InterPro" id="IPR036249">
    <property type="entry name" value="Thioredoxin-like_sf"/>
</dbReference>
<dbReference type="CDD" id="cd03013">
    <property type="entry name" value="PRX5_like"/>
    <property type="match status" value="1"/>
</dbReference>
<dbReference type="Pfam" id="PF00462">
    <property type="entry name" value="Glutaredoxin"/>
    <property type="match status" value="1"/>
</dbReference>
<dbReference type="InterPro" id="IPR011767">
    <property type="entry name" value="GLR_AS"/>
</dbReference>
<evidence type="ECO:0000256" key="2">
    <source>
        <dbReference type="ARBA" id="ARBA00023002"/>
    </source>
</evidence>
<dbReference type="PROSITE" id="PS00195">
    <property type="entry name" value="GLUTAREDOXIN_1"/>
    <property type="match status" value="1"/>
</dbReference>
<keyword evidence="1 6" id="KW-0575">Peroxidase</keyword>
<evidence type="ECO:0000313" key="6">
    <source>
        <dbReference type="EMBL" id="OIQ95830.1"/>
    </source>
</evidence>
<dbReference type="GO" id="GO:0042744">
    <property type="term" value="P:hydrogen peroxide catabolic process"/>
    <property type="evidence" value="ECO:0007669"/>
    <property type="project" value="TreeGrafter"/>
</dbReference>
<dbReference type="InterPro" id="IPR013766">
    <property type="entry name" value="Thioredoxin_domain"/>
</dbReference>
<dbReference type="InterPro" id="IPR011906">
    <property type="entry name" value="Glutaredoxin_dom"/>
</dbReference>
<keyword evidence="3" id="KW-1015">Disulfide bond</keyword>
<dbReference type="InterPro" id="IPR002109">
    <property type="entry name" value="Glutaredoxin"/>
</dbReference>